<protein>
    <recommendedName>
        <fullName evidence="4">Small CPxCG-related zinc finger protein</fullName>
    </recommendedName>
</protein>
<sequence>MTPNACDGCGRPVTVAGGVANLWTFGENDGSDGSAIMLELQDGTDHLLCYPCLDVVPDNPTADDIARLERVDHENSRVAPASRSSSKHP</sequence>
<dbReference type="AlphaFoldDB" id="L9ZS32"/>
<dbReference type="Proteomes" id="UP000011648">
    <property type="component" value="Unassembled WGS sequence"/>
</dbReference>
<comment type="caution">
    <text evidence="2">The sequence shown here is derived from an EMBL/GenBank/DDBJ whole genome shotgun (WGS) entry which is preliminary data.</text>
</comment>
<dbReference type="InterPro" id="IPR055983">
    <property type="entry name" value="DUF7561"/>
</dbReference>
<gene>
    <name evidence="2" type="ORF">C484_15702</name>
</gene>
<dbReference type="RefSeq" id="WP_006826805.1">
    <property type="nucleotide sequence ID" value="NZ_AOIL01000051.1"/>
</dbReference>
<feature type="compositionally biased region" description="Basic and acidic residues" evidence="1">
    <location>
        <begin position="65"/>
        <end position="76"/>
    </location>
</feature>
<keyword evidence="3" id="KW-1185">Reference proteome</keyword>
<feature type="region of interest" description="Disordered" evidence="1">
    <location>
        <begin position="65"/>
        <end position="89"/>
    </location>
</feature>
<dbReference type="OrthoDB" id="190410at2157"/>
<proteinExistence type="predicted"/>
<evidence type="ECO:0000313" key="2">
    <source>
        <dbReference type="EMBL" id="ELY88372.1"/>
    </source>
</evidence>
<evidence type="ECO:0008006" key="4">
    <source>
        <dbReference type="Google" id="ProtNLM"/>
    </source>
</evidence>
<reference evidence="2 3" key="1">
    <citation type="journal article" date="2014" name="PLoS Genet.">
        <title>Phylogenetically driven sequencing of extremely halophilic archaea reveals strategies for static and dynamic osmo-response.</title>
        <authorList>
            <person name="Becker E.A."/>
            <person name="Seitzer P.M."/>
            <person name="Tritt A."/>
            <person name="Larsen D."/>
            <person name="Krusor M."/>
            <person name="Yao A.I."/>
            <person name="Wu D."/>
            <person name="Madern D."/>
            <person name="Eisen J.A."/>
            <person name="Darling A.E."/>
            <person name="Facciotti M.T."/>
        </authorList>
    </citation>
    <scope>NUCLEOTIDE SEQUENCE [LARGE SCALE GENOMIC DNA]</scope>
    <source>
        <strain evidence="2 3">DSM 12281</strain>
    </source>
</reference>
<name>L9ZS32_9EURY</name>
<evidence type="ECO:0000313" key="3">
    <source>
        <dbReference type="Proteomes" id="UP000011648"/>
    </source>
</evidence>
<dbReference type="EMBL" id="AOIL01000051">
    <property type="protein sequence ID" value="ELY88372.1"/>
    <property type="molecule type" value="Genomic_DNA"/>
</dbReference>
<accession>L9ZS32</accession>
<dbReference type="PATRIC" id="fig|1230458.4.peg.3180"/>
<evidence type="ECO:0000256" key="1">
    <source>
        <dbReference type="SAM" id="MobiDB-lite"/>
    </source>
</evidence>
<organism evidence="2 3">
    <name type="scientific">Natrialba taiwanensis DSM 12281</name>
    <dbReference type="NCBI Taxonomy" id="1230458"/>
    <lineage>
        <taxon>Archaea</taxon>
        <taxon>Methanobacteriati</taxon>
        <taxon>Methanobacteriota</taxon>
        <taxon>Stenosarchaea group</taxon>
        <taxon>Halobacteria</taxon>
        <taxon>Halobacteriales</taxon>
        <taxon>Natrialbaceae</taxon>
        <taxon>Natrialba</taxon>
    </lineage>
</organism>
<dbReference type="Pfam" id="PF24442">
    <property type="entry name" value="DUF7561"/>
    <property type="match status" value="1"/>
</dbReference>